<feature type="signal peptide" evidence="3">
    <location>
        <begin position="1"/>
        <end position="21"/>
    </location>
</feature>
<dbReference type="Pfam" id="PF03265">
    <property type="entry name" value="DNase_II"/>
    <property type="match status" value="1"/>
</dbReference>
<dbReference type="STRING" id="312017.Q22N07"/>
<gene>
    <name evidence="4" type="ORF">TTHERM_00028670</name>
</gene>
<dbReference type="AlphaFoldDB" id="Q22N07"/>
<keyword evidence="3" id="KW-0732">Signal</keyword>
<dbReference type="InParanoid" id="Q22N07"/>
<dbReference type="GO" id="GO:0004531">
    <property type="term" value="F:deoxyribonuclease II activity"/>
    <property type="evidence" value="ECO:0007669"/>
    <property type="project" value="InterPro"/>
</dbReference>
<reference evidence="5" key="1">
    <citation type="journal article" date="2006" name="PLoS Biol.">
        <title>Macronuclear genome sequence of the ciliate Tetrahymena thermophila, a model eukaryote.</title>
        <authorList>
            <person name="Eisen J.A."/>
            <person name="Coyne R.S."/>
            <person name="Wu M."/>
            <person name="Wu D."/>
            <person name="Thiagarajan M."/>
            <person name="Wortman J.R."/>
            <person name="Badger J.H."/>
            <person name="Ren Q."/>
            <person name="Amedeo P."/>
            <person name="Jones K.M."/>
            <person name="Tallon L.J."/>
            <person name="Delcher A.L."/>
            <person name="Salzberg S.L."/>
            <person name="Silva J.C."/>
            <person name="Haas B.J."/>
            <person name="Majoros W.H."/>
            <person name="Farzad M."/>
            <person name="Carlton J.M."/>
            <person name="Smith R.K. Jr."/>
            <person name="Garg J."/>
            <person name="Pearlman R.E."/>
            <person name="Karrer K.M."/>
            <person name="Sun L."/>
            <person name="Manning G."/>
            <person name="Elde N.C."/>
            <person name="Turkewitz A.P."/>
            <person name="Asai D.J."/>
            <person name="Wilkes D.E."/>
            <person name="Wang Y."/>
            <person name="Cai H."/>
            <person name="Collins K."/>
            <person name="Stewart B.A."/>
            <person name="Lee S.R."/>
            <person name="Wilamowska K."/>
            <person name="Weinberg Z."/>
            <person name="Ruzzo W.L."/>
            <person name="Wloga D."/>
            <person name="Gaertig J."/>
            <person name="Frankel J."/>
            <person name="Tsao C.-C."/>
            <person name="Gorovsky M.A."/>
            <person name="Keeling P.J."/>
            <person name="Waller R.F."/>
            <person name="Patron N.J."/>
            <person name="Cherry J.M."/>
            <person name="Stover N.A."/>
            <person name="Krieger C.J."/>
            <person name="del Toro C."/>
            <person name="Ryder H.F."/>
            <person name="Williamson S.C."/>
            <person name="Barbeau R.A."/>
            <person name="Hamilton E.P."/>
            <person name="Orias E."/>
        </authorList>
    </citation>
    <scope>NUCLEOTIDE SEQUENCE [LARGE SCALE GENOMIC DNA]</scope>
    <source>
        <strain evidence="5">SB210</strain>
    </source>
</reference>
<comment type="similarity">
    <text evidence="1">Belongs to the DNase II family.</text>
</comment>
<dbReference type="Proteomes" id="UP000009168">
    <property type="component" value="Unassembled WGS sequence"/>
</dbReference>
<dbReference type="EMBL" id="GG662720">
    <property type="protein sequence ID" value="EAR86506.2"/>
    <property type="molecule type" value="Genomic_DNA"/>
</dbReference>
<dbReference type="KEGG" id="tet:TTHERM_00028670"/>
<evidence type="ECO:0000256" key="2">
    <source>
        <dbReference type="ARBA" id="ARBA00022801"/>
    </source>
</evidence>
<name>Q22N07_TETTS</name>
<dbReference type="OrthoDB" id="284919at2759"/>
<keyword evidence="2" id="KW-0378">Hydrolase</keyword>
<dbReference type="CDD" id="cd09120">
    <property type="entry name" value="PLDc_DNaseII_1"/>
    <property type="match status" value="1"/>
</dbReference>
<protein>
    <submittedName>
        <fullName evidence="4">Deoxyribonuclease II</fullName>
    </submittedName>
</protein>
<dbReference type="PANTHER" id="PTHR10858:SF23">
    <property type="entry name" value="DEOXYRIBONUCLEASE II"/>
    <property type="match status" value="1"/>
</dbReference>
<dbReference type="HOGENOM" id="CLU_053867_0_0_1"/>
<dbReference type="PANTHER" id="PTHR10858">
    <property type="entry name" value="DEOXYRIBONUCLEASE II"/>
    <property type="match status" value="1"/>
</dbReference>
<evidence type="ECO:0000256" key="3">
    <source>
        <dbReference type="SAM" id="SignalP"/>
    </source>
</evidence>
<proteinExistence type="inferred from homology"/>
<accession>Q22N07</accession>
<organism evidence="4 5">
    <name type="scientific">Tetrahymena thermophila (strain SB210)</name>
    <dbReference type="NCBI Taxonomy" id="312017"/>
    <lineage>
        <taxon>Eukaryota</taxon>
        <taxon>Sar</taxon>
        <taxon>Alveolata</taxon>
        <taxon>Ciliophora</taxon>
        <taxon>Intramacronucleata</taxon>
        <taxon>Oligohymenophorea</taxon>
        <taxon>Hymenostomatida</taxon>
        <taxon>Tetrahymenina</taxon>
        <taxon>Tetrahymenidae</taxon>
        <taxon>Tetrahymena</taxon>
    </lineage>
</organism>
<sequence length="347" mass="39231">MNYKNIILLLGLCICLNLSTADPQCLDQNNQPVDWFIALKFPNGTNYAYCDSNDCSKLAVQTKKLDDLSASPLFNTLKQVQDITSDEYATVFWNDEPPTFDVSTTYAHAKGFIGTGKENGFLVVHSTPKFPLIKNGKIQLSIKSNQTIYGQHYFCISTQSYSLDQIAAAYNVDWPYVYDGHVPPSFSDFPFLQRMLNNYRDFTTFNAVSFITLEGVSMTKFAKSGKWLVPFYDNLPAALLEVGLVVESWRFDEGSDCDQEFVVTNNLMVSIPGAVTFKETVDHSKYAISLDDDKPYVCLGDINRAKTQWKRGGGTVCFSNYDVHRNFKQIMSSQQTCPIKFHDYSQN</sequence>
<dbReference type="GeneID" id="7833547"/>
<evidence type="ECO:0000313" key="4">
    <source>
        <dbReference type="EMBL" id="EAR86506.2"/>
    </source>
</evidence>
<dbReference type="CDD" id="cd09121">
    <property type="entry name" value="PLDc_DNaseII_2"/>
    <property type="match status" value="1"/>
</dbReference>
<evidence type="ECO:0000256" key="1">
    <source>
        <dbReference type="ARBA" id="ARBA00007527"/>
    </source>
</evidence>
<feature type="chain" id="PRO_5004201054" evidence="3">
    <location>
        <begin position="22"/>
        <end position="347"/>
    </location>
</feature>
<keyword evidence="5" id="KW-1185">Reference proteome</keyword>
<dbReference type="RefSeq" id="XP_976863.2">
    <property type="nucleotide sequence ID" value="XM_971770.3"/>
</dbReference>
<dbReference type="InterPro" id="IPR004947">
    <property type="entry name" value="DNase_II"/>
</dbReference>
<evidence type="ECO:0000313" key="5">
    <source>
        <dbReference type="Proteomes" id="UP000009168"/>
    </source>
</evidence>